<keyword evidence="2" id="KW-0813">Transport</keyword>
<comment type="subcellular location">
    <subcellularLocation>
        <location evidence="1">Cell membrane</location>
        <topology evidence="1">Multi-pass membrane protein</topology>
    </subcellularLocation>
</comment>
<evidence type="ECO:0000256" key="5">
    <source>
        <dbReference type="ARBA" id="ARBA00022989"/>
    </source>
</evidence>
<feature type="transmembrane region" description="Helical" evidence="7">
    <location>
        <begin position="30"/>
        <end position="51"/>
    </location>
</feature>
<comment type="caution">
    <text evidence="8">The sequence shown here is derived from an EMBL/GenBank/DDBJ whole genome shotgun (WGS) entry which is preliminary data.</text>
</comment>
<dbReference type="GO" id="GO:0005886">
    <property type="term" value="C:plasma membrane"/>
    <property type="evidence" value="ECO:0007669"/>
    <property type="project" value="UniProtKB-SubCell"/>
</dbReference>
<accession>A0A7C0WV03</accession>
<evidence type="ECO:0000256" key="6">
    <source>
        <dbReference type="ARBA" id="ARBA00023136"/>
    </source>
</evidence>
<keyword evidence="3" id="KW-1003">Cell membrane</keyword>
<evidence type="ECO:0000256" key="4">
    <source>
        <dbReference type="ARBA" id="ARBA00022692"/>
    </source>
</evidence>
<dbReference type="EMBL" id="DQZW01000219">
    <property type="protein sequence ID" value="HDL90175.1"/>
    <property type="molecule type" value="Genomic_DNA"/>
</dbReference>
<dbReference type="PANTHER" id="PTHR43227">
    <property type="entry name" value="BLL4140 PROTEIN"/>
    <property type="match status" value="1"/>
</dbReference>
<reference evidence="8" key="1">
    <citation type="journal article" date="2020" name="mSystems">
        <title>Genome- and Community-Level Interaction Insights into Carbon Utilization and Element Cycling Functions of Hydrothermarchaeota in Hydrothermal Sediment.</title>
        <authorList>
            <person name="Zhou Z."/>
            <person name="Liu Y."/>
            <person name="Xu W."/>
            <person name="Pan J."/>
            <person name="Luo Z.H."/>
            <person name="Li M."/>
        </authorList>
    </citation>
    <scope>NUCLEOTIDE SEQUENCE [LARGE SCALE GENOMIC DNA]</scope>
    <source>
        <strain evidence="8">HyVt-19</strain>
    </source>
</reference>
<dbReference type="InterPro" id="IPR035906">
    <property type="entry name" value="MetI-like_sf"/>
</dbReference>
<dbReference type="Gene3D" id="1.10.3720.10">
    <property type="entry name" value="MetI-like"/>
    <property type="match status" value="1"/>
</dbReference>
<feature type="transmembrane region" description="Helical" evidence="7">
    <location>
        <begin position="63"/>
        <end position="85"/>
    </location>
</feature>
<dbReference type="PANTHER" id="PTHR43227:SF8">
    <property type="entry name" value="DIACETYLCHITOBIOSE UPTAKE SYSTEM PERMEASE PROTEIN DASB"/>
    <property type="match status" value="1"/>
</dbReference>
<protein>
    <submittedName>
        <fullName evidence="8">Sugar ABC transporter permease</fullName>
    </submittedName>
</protein>
<evidence type="ECO:0000313" key="8">
    <source>
        <dbReference type="EMBL" id="HDL90175.1"/>
    </source>
</evidence>
<feature type="transmembrane region" description="Helical" evidence="7">
    <location>
        <begin position="116"/>
        <end position="137"/>
    </location>
</feature>
<organism evidence="8">
    <name type="scientific">Thermodesulforhabdus norvegica</name>
    <dbReference type="NCBI Taxonomy" id="39841"/>
    <lineage>
        <taxon>Bacteria</taxon>
        <taxon>Pseudomonadati</taxon>
        <taxon>Thermodesulfobacteriota</taxon>
        <taxon>Syntrophobacteria</taxon>
        <taxon>Syntrophobacterales</taxon>
        <taxon>Thermodesulforhabdaceae</taxon>
        <taxon>Thermodesulforhabdus</taxon>
    </lineage>
</organism>
<keyword evidence="6 7" id="KW-0472">Membrane</keyword>
<keyword evidence="5 7" id="KW-1133">Transmembrane helix</keyword>
<proteinExistence type="predicted"/>
<dbReference type="SUPFAM" id="SSF161098">
    <property type="entry name" value="MetI-like"/>
    <property type="match status" value="1"/>
</dbReference>
<keyword evidence="4 7" id="KW-0812">Transmembrane</keyword>
<dbReference type="Proteomes" id="UP000886355">
    <property type="component" value="Unassembled WGS sequence"/>
</dbReference>
<gene>
    <name evidence="8" type="ORF">ENG14_04660</name>
</gene>
<sequence>MTSPKIFVGLANYAELFKDPKVLVVLKNTLLHLAIMLAVVMPISYMLGFFLSQRLRGYRFFRTIFFTPSVLSAPALALIFLGVYLPDGILNHVLQSIGLESLTRVWLANTTTSLPAVIGADAWGAVGFYSVLFFVALSPKKSIYRQDMSLEKMWSAGTFNL</sequence>
<evidence type="ECO:0000256" key="2">
    <source>
        <dbReference type="ARBA" id="ARBA00022448"/>
    </source>
</evidence>
<dbReference type="InterPro" id="IPR050809">
    <property type="entry name" value="UgpAE/MalFG_permease"/>
</dbReference>
<evidence type="ECO:0000256" key="3">
    <source>
        <dbReference type="ARBA" id="ARBA00022475"/>
    </source>
</evidence>
<evidence type="ECO:0000256" key="1">
    <source>
        <dbReference type="ARBA" id="ARBA00004651"/>
    </source>
</evidence>
<evidence type="ECO:0000256" key="7">
    <source>
        <dbReference type="SAM" id="Phobius"/>
    </source>
</evidence>
<dbReference type="AlphaFoldDB" id="A0A7C0WV03"/>
<name>A0A7C0WV03_9BACT</name>